<dbReference type="PANTHER" id="PTHR32182:SF0">
    <property type="entry name" value="DNA REPLICATION AND REPAIR PROTEIN RECF"/>
    <property type="match status" value="1"/>
</dbReference>
<keyword evidence="6" id="KW-0742">SOS response</keyword>
<dbReference type="InterPro" id="IPR001238">
    <property type="entry name" value="DNA-binding_RecF"/>
</dbReference>
<dbReference type="AlphaFoldDB" id="A0A2K8L0W9"/>
<keyword evidence="6" id="KW-0227">DNA damage</keyword>
<evidence type="ECO:0000259" key="7">
    <source>
        <dbReference type="Pfam" id="PF02463"/>
    </source>
</evidence>
<dbReference type="RefSeq" id="WP_100264424.1">
    <property type="nucleotide sequence ID" value="NZ_CP018800.1"/>
</dbReference>
<dbReference type="Proteomes" id="UP000231637">
    <property type="component" value="Chromosome"/>
</dbReference>
<dbReference type="PANTHER" id="PTHR32182">
    <property type="entry name" value="DNA REPLICATION AND REPAIR PROTEIN RECF"/>
    <property type="match status" value="1"/>
</dbReference>
<proteinExistence type="inferred from homology"/>
<dbReference type="Gene3D" id="3.40.50.300">
    <property type="entry name" value="P-loop containing nucleotide triphosphate hydrolases"/>
    <property type="match status" value="1"/>
</dbReference>
<dbReference type="EMBL" id="CP018800">
    <property type="protein sequence ID" value="ATX80883.1"/>
    <property type="molecule type" value="Genomic_DNA"/>
</dbReference>
<dbReference type="GO" id="GO:0006302">
    <property type="term" value="P:double-strand break repair"/>
    <property type="evidence" value="ECO:0007669"/>
    <property type="project" value="TreeGrafter"/>
</dbReference>
<dbReference type="GO" id="GO:0009432">
    <property type="term" value="P:SOS response"/>
    <property type="evidence" value="ECO:0007669"/>
    <property type="project" value="UniProtKB-UniRule"/>
</dbReference>
<dbReference type="HAMAP" id="MF_00365">
    <property type="entry name" value="RecF"/>
    <property type="match status" value="1"/>
</dbReference>
<keyword evidence="5 6" id="KW-0238">DNA-binding</keyword>
<comment type="subcellular location">
    <subcellularLocation>
        <location evidence="6">Cytoplasm</location>
    </subcellularLocation>
</comment>
<reference evidence="8 9" key="1">
    <citation type="submission" date="2016-12" db="EMBL/GenBank/DDBJ databases">
        <title>Isolation and genomic insights into novel planktonic Zetaproteobacteria from stratified waters of the Chesapeake Bay.</title>
        <authorList>
            <person name="McAllister S.M."/>
            <person name="Kato S."/>
            <person name="Chan C.S."/>
            <person name="Chiu B.K."/>
            <person name="Field E.K."/>
        </authorList>
    </citation>
    <scope>NUCLEOTIDE SEQUENCE [LARGE SCALE GENOMIC DNA]</scope>
    <source>
        <strain evidence="8 9">CP-8</strain>
    </source>
</reference>
<name>A0A2K8L0W9_9PROT</name>
<dbReference type="Gene3D" id="1.20.1050.90">
    <property type="entry name" value="RecF/RecN/SMC, N-terminal domain"/>
    <property type="match status" value="1"/>
</dbReference>
<feature type="domain" description="RecF/RecN/SMC N-terminal" evidence="7">
    <location>
        <begin position="7"/>
        <end position="331"/>
    </location>
</feature>
<dbReference type="GO" id="GO:0000731">
    <property type="term" value="P:DNA synthesis involved in DNA repair"/>
    <property type="evidence" value="ECO:0007669"/>
    <property type="project" value="TreeGrafter"/>
</dbReference>
<organism evidence="8 9">
    <name type="scientific">Mariprofundus ferrinatatus</name>
    <dbReference type="NCBI Taxonomy" id="1921087"/>
    <lineage>
        <taxon>Bacteria</taxon>
        <taxon>Pseudomonadati</taxon>
        <taxon>Pseudomonadota</taxon>
        <taxon>Candidatius Mariprofundia</taxon>
        <taxon>Mariprofundales</taxon>
        <taxon>Mariprofundaceae</taxon>
        <taxon>Mariprofundus</taxon>
    </lineage>
</organism>
<dbReference type="KEGG" id="mfn:Ga0123462_0003"/>
<dbReference type="InterPro" id="IPR027417">
    <property type="entry name" value="P-loop_NTPase"/>
</dbReference>
<dbReference type="InterPro" id="IPR042174">
    <property type="entry name" value="RecF_2"/>
</dbReference>
<evidence type="ECO:0000313" key="9">
    <source>
        <dbReference type="Proteomes" id="UP000231637"/>
    </source>
</evidence>
<evidence type="ECO:0000256" key="6">
    <source>
        <dbReference type="HAMAP-Rule" id="MF_00365"/>
    </source>
</evidence>
<keyword evidence="9" id="KW-1185">Reference proteome</keyword>
<evidence type="ECO:0000256" key="5">
    <source>
        <dbReference type="ARBA" id="ARBA00023125"/>
    </source>
</evidence>
<keyword evidence="1 6" id="KW-0963">Cytoplasm</keyword>
<dbReference type="InterPro" id="IPR003395">
    <property type="entry name" value="RecF/RecN/SMC_N"/>
</dbReference>
<keyword evidence="4 6" id="KW-0067">ATP-binding</keyword>
<comment type="similarity">
    <text evidence="6">Belongs to the RecF family.</text>
</comment>
<feature type="binding site" evidence="6">
    <location>
        <begin position="35"/>
        <end position="42"/>
    </location>
    <ligand>
        <name>ATP</name>
        <dbReference type="ChEBI" id="CHEBI:30616"/>
    </ligand>
</feature>
<evidence type="ECO:0000256" key="2">
    <source>
        <dbReference type="ARBA" id="ARBA00022705"/>
    </source>
</evidence>
<dbReference type="OrthoDB" id="5289054at2"/>
<evidence type="ECO:0000313" key="8">
    <source>
        <dbReference type="EMBL" id="ATX80883.1"/>
    </source>
</evidence>
<keyword evidence="2 6" id="KW-0235">DNA replication</keyword>
<comment type="function">
    <text evidence="6">The RecF protein is involved in DNA metabolism; it is required for DNA replication and normal SOS inducibility. RecF binds preferentially to single-stranded, linear DNA. It also seems to bind ATP.</text>
</comment>
<evidence type="ECO:0000256" key="3">
    <source>
        <dbReference type="ARBA" id="ARBA00022741"/>
    </source>
</evidence>
<gene>
    <name evidence="6" type="primary">recF</name>
    <name evidence="8" type="ORF">Ga0123462_0003</name>
</gene>
<dbReference type="SUPFAM" id="SSF52540">
    <property type="entry name" value="P-loop containing nucleoside triphosphate hydrolases"/>
    <property type="match status" value="1"/>
</dbReference>
<evidence type="ECO:0000256" key="1">
    <source>
        <dbReference type="ARBA" id="ARBA00022490"/>
    </source>
</evidence>
<dbReference type="GO" id="GO:0006260">
    <property type="term" value="P:DNA replication"/>
    <property type="evidence" value="ECO:0007669"/>
    <property type="project" value="UniProtKB-UniRule"/>
</dbReference>
<evidence type="ECO:0000256" key="4">
    <source>
        <dbReference type="ARBA" id="ARBA00022840"/>
    </source>
</evidence>
<protein>
    <recommendedName>
        <fullName evidence="6">DNA replication and repair protein RecF</fullName>
    </recommendedName>
</protein>
<dbReference type="GO" id="GO:0005737">
    <property type="term" value="C:cytoplasm"/>
    <property type="evidence" value="ECO:0007669"/>
    <property type="project" value="UniProtKB-SubCell"/>
</dbReference>
<dbReference type="GO" id="GO:0003697">
    <property type="term" value="F:single-stranded DNA binding"/>
    <property type="evidence" value="ECO:0007669"/>
    <property type="project" value="UniProtKB-UniRule"/>
</dbReference>
<dbReference type="Pfam" id="PF02463">
    <property type="entry name" value="SMC_N"/>
    <property type="match status" value="1"/>
</dbReference>
<dbReference type="NCBIfam" id="TIGR00611">
    <property type="entry name" value="recf"/>
    <property type="match status" value="1"/>
</dbReference>
<accession>A0A2K8L0W9</accession>
<sequence>MSATPLYIREVKVRHLRCHDEVVWQCESGMNLIVGANGSGKTTLLEAVYLMAFGRSFRQARDPFLVKRDSDRFFIHGQWQRYGPMNLSVAGRKGKTTLRLQGRDVQRRKDVSESFPVLVEAPQGRKIIDGASGERRRWLDGLIITCFQNIATYYERYLRAVMQRGRLLRRRVSSDELEVWEQQIVHYGMPIVQAREKMITELNQLLIEEVGLTEHPLMISMTMPEYNQQNWLLRLQEKRSEDLRVGLRYGPHCDVVNIHFQQREIRSAGSRGQQKLAAIAIKMAECAIWSRYRRLIPVLLLDDCLEALDRTRQQRLFNRLQNCPAQILMTAPEGVEIASDLNIRIQLLDTQGLCDSATGSKVSMQEDTTVVMEEAA</sequence>
<keyword evidence="3 6" id="KW-0547">Nucleotide-binding</keyword>
<keyword evidence="6" id="KW-0234">DNA repair</keyword>
<dbReference type="GO" id="GO:0005524">
    <property type="term" value="F:ATP binding"/>
    <property type="evidence" value="ECO:0007669"/>
    <property type="project" value="UniProtKB-UniRule"/>
</dbReference>